<dbReference type="CDD" id="cd00077">
    <property type="entry name" value="HDc"/>
    <property type="match status" value="1"/>
</dbReference>
<comment type="caution">
    <text evidence="5">The sequence shown here is derived from an EMBL/GenBank/DDBJ whole genome shotgun (WGS) entry which is preliminary data.</text>
</comment>
<evidence type="ECO:0000256" key="3">
    <source>
        <dbReference type="SAM" id="MobiDB-lite"/>
    </source>
</evidence>
<dbReference type="SUPFAM" id="SSF109604">
    <property type="entry name" value="HD-domain/PDEase-like"/>
    <property type="match status" value="1"/>
</dbReference>
<dbReference type="InterPro" id="IPR026875">
    <property type="entry name" value="PHydrolase_assoc_dom"/>
</dbReference>
<keyword evidence="1 2" id="KW-0378">Hydrolase</keyword>
<dbReference type="PANTHER" id="PTHR11373:SF40">
    <property type="entry name" value="DEOXYGUANOSINETRIPHOSPHATE TRIPHOSPHOHYDROLASE-LIKE PROTEIN 2"/>
    <property type="match status" value="1"/>
</dbReference>
<evidence type="ECO:0000313" key="5">
    <source>
        <dbReference type="EMBL" id="MCT7941831.1"/>
    </source>
</evidence>
<organism evidence="5 6">
    <name type="scientific">Shewanella holmiensis</name>
    <dbReference type="NCBI Taxonomy" id="2952222"/>
    <lineage>
        <taxon>Bacteria</taxon>
        <taxon>Pseudomonadati</taxon>
        <taxon>Pseudomonadota</taxon>
        <taxon>Gammaproteobacteria</taxon>
        <taxon>Alteromonadales</taxon>
        <taxon>Shewanellaceae</taxon>
        <taxon>Shewanella</taxon>
    </lineage>
</organism>
<evidence type="ECO:0000256" key="2">
    <source>
        <dbReference type="HAMAP-Rule" id="MF_01212"/>
    </source>
</evidence>
<dbReference type="Gene3D" id="1.10.3210.10">
    <property type="entry name" value="Hypothetical protein af1432"/>
    <property type="match status" value="2"/>
</dbReference>
<reference evidence="5" key="1">
    <citation type="journal article" date="2023" name="Int. J. Syst. Evol. Microbiol.">
        <title>&lt;i&gt;Shewanella septentrionalis&lt;/i&gt; sp. nov. and &lt;i&gt;Shewanella holmiensis&lt;/i&gt; sp. nov., isolated from Baltic Sea water and sediments.</title>
        <authorList>
            <person name="Martin-Rodriguez A.J."/>
            <person name="Thorell K."/>
            <person name="Joffre E."/>
            <person name="Jensie-Markopoulos S."/>
            <person name="Moore E.R.B."/>
            <person name="Sjoling A."/>
        </authorList>
    </citation>
    <scope>NUCLEOTIDE SEQUENCE</scope>
    <source>
        <strain evidence="5">SP1S2-7</strain>
    </source>
</reference>
<dbReference type="InterPro" id="IPR006261">
    <property type="entry name" value="dGTPase"/>
</dbReference>
<dbReference type="Proteomes" id="UP001155546">
    <property type="component" value="Unassembled WGS sequence"/>
</dbReference>
<dbReference type="NCBIfam" id="NF003701">
    <property type="entry name" value="PRK05318.1"/>
    <property type="match status" value="1"/>
</dbReference>
<dbReference type="Pfam" id="PF01966">
    <property type="entry name" value="HD"/>
    <property type="match status" value="1"/>
</dbReference>
<dbReference type="InterPro" id="IPR023023">
    <property type="entry name" value="dNTPase_2"/>
</dbReference>
<proteinExistence type="inferred from homology"/>
<accession>A0A9X2WMF5</accession>
<protein>
    <recommendedName>
        <fullName evidence="2">Deoxyguanosinetriphosphate triphosphohydrolase-like protein</fullName>
    </recommendedName>
</protein>
<dbReference type="GO" id="GO:0008832">
    <property type="term" value="F:dGTPase activity"/>
    <property type="evidence" value="ECO:0007669"/>
    <property type="project" value="TreeGrafter"/>
</dbReference>
<dbReference type="AlphaFoldDB" id="A0A9X2WMF5"/>
<evidence type="ECO:0000259" key="4">
    <source>
        <dbReference type="PROSITE" id="PS51831"/>
    </source>
</evidence>
<dbReference type="Pfam" id="PF13286">
    <property type="entry name" value="HD_assoc"/>
    <property type="match status" value="1"/>
</dbReference>
<dbReference type="SMART" id="SM00471">
    <property type="entry name" value="HDc"/>
    <property type="match status" value="1"/>
</dbReference>
<feature type="region of interest" description="Disordered" evidence="3">
    <location>
        <begin position="31"/>
        <end position="50"/>
    </location>
</feature>
<dbReference type="NCBIfam" id="NF041026">
    <property type="entry name" value="antiphage_dGTPase"/>
    <property type="match status" value="1"/>
</dbReference>
<feature type="domain" description="HD" evidence="4">
    <location>
        <begin position="81"/>
        <end position="275"/>
    </location>
</feature>
<gene>
    <name evidence="5" type="ORF">NE535_08495</name>
</gene>
<dbReference type="PROSITE" id="PS51831">
    <property type="entry name" value="HD"/>
    <property type="match status" value="1"/>
</dbReference>
<dbReference type="InterPro" id="IPR003607">
    <property type="entry name" value="HD/PDEase_dom"/>
</dbReference>
<dbReference type="InterPro" id="IPR006674">
    <property type="entry name" value="HD_domain"/>
</dbReference>
<dbReference type="GO" id="GO:0006203">
    <property type="term" value="P:dGTP catabolic process"/>
    <property type="evidence" value="ECO:0007669"/>
    <property type="project" value="TreeGrafter"/>
</dbReference>
<evidence type="ECO:0000313" key="6">
    <source>
        <dbReference type="Proteomes" id="UP001155546"/>
    </source>
</evidence>
<evidence type="ECO:0000256" key="1">
    <source>
        <dbReference type="ARBA" id="ARBA00022801"/>
    </source>
</evidence>
<dbReference type="NCBIfam" id="TIGR01353">
    <property type="entry name" value="dGTP_triPase"/>
    <property type="match status" value="1"/>
</dbReference>
<name>A0A9X2WMF5_9GAMM</name>
<dbReference type="HAMAP" id="MF_01212">
    <property type="entry name" value="dGTPase_type2"/>
    <property type="match status" value="1"/>
</dbReference>
<keyword evidence="6" id="KW-1185">Reference proteome</keyword>
<dbReference type="EMBL" id="JAMTCD010000008">
    <property type="protein sequence ID" value="MCT7941831.1"/>
    <property type="molecule type" value="Genomic_DNA"/>
</dbReference>
<comment type="similarity">
    <text evidence="2">Belongs to the dGTPase family. Type 2 subfamily.</text>
</comment>
<dbReference type="InterPro" id="IPR050135">
    <property type="entry name" value="dGTPase-like"/>
</dbReference>
<sequence>MPSASNSPSLPQSAISSPDNIQAHENIWHQRISGEDKQRRNDHRSPFQRDRARILHSAAFRRLQAKTQVLGIGMNDFYRTRLTHSLEVSQIGTGIAAQLRRKYPNLKYLLNSMSLIESLCLAHDIGHPPFGHGGEVALHYMMRDHGGFEGNGQTFRILTRLEPYTPSTGMNLTRRTLLGILKYPAPYSQLRINTHPAPVINHRQLKPSDWPPVKGVFDDDKPILDWVLSSLTENDRRLFLSSEQSQHHPNYPHLKTKFKSLDCSIMELADDIAYAVHDLEDAIVMGIVNPHQWQEDVVASLQHIQDSWLKNEIHSIGAKLFSNQHHLRKDAIGTLVNAFVTAINIQIKPEFDEHLLKYHAELELDFATTLTVLKQFVFKYVIRKPEIQMLEYKGQQIVMELFEAFASDPQRLLPLNTGERWAKSEQENNNPMRVMADYISGMTDEFAARLHQQLFGSKNAGILELNREL</sequence>
<dbReference type="PANTHER" id="PTHR11373">
    <property type="entry name" value="DEOXYNUCLEOSIDE TRIPHOSPHATE TRIPHOSPHOHYDROLASE"/>
    <property type="match status" value="1"/>
</dbReference>
<dbReference type="RefSeq" id="WP_261298210.1">
    <property type="nucleotide sequence ID" value="NZ_JAMTCD010000008.1"/>
</dbReference>